<accession>A0A3R8S369</accession>
<feature type="region of interest" description="Disordered" evidence="1">
    <location>
        <begin position="170"/>
        <end position="193"/>
    </location>
</feature>
<evidence type="ECO:0000256" key="1">
    <source>
        <dbReference type="SAM" id="MobiDB-lite"/>
    </source>
</evidence>
<sequence>MIGRVTRRIVLVTGAPGAGKTTLALPLSAELRFPLLSKDHIKETLHDALDAPVDLASSRRLGAAAMRLIWALAAGCPEAVLEANFLPRHPDTRPRLESLAATVVEVHCRCPPAEAARRYAERAPGAHAVHVVHELRPGALAQYDRPLGYGTVITVDTILNHSSWAPLRPTPLDASRGSEMDSTHGIPAGGLGE</sequence>
<dbReference type="Proteomes" id="UP000276379">
    <property type="component" value="Unassembled WGS sequence"/>
</dbReference>
<evidence type="ECO:0000313" key="2">
    <source>
        <dbReference type="EMBL" id="RRQ87236.1"/>
    </source>
</evidence>
<name>A0A3R8S369_9ACTN</name>
<gene>
    <name evidence="2" type="ORF">CQW44_09780</name>
</gene>
<dbReference type="InterPro" id="IPR027417">
    <property type="entry name" value="P-loop_NTPase"/>
</dbReference>
<dbReference type="AlphaFoldDB" id="A0A3R8S369"/>
<dbReference type="EMBL" id="PDES01000004">
    <property type="protein sequence ID" value="RRQ87236.1"/>
    <property type="molecule type" value="Genomic_DNA"/>
</dbReference>
<proteinExistence type="predicted"/>
<dbReference type="SUPFAM" id="SSF52540">
    <property type="entry name" value="P-loop containing nucleoside triphosphate hydrolases"/>
    <property type="match status" value="1"/>
</dbReference>
<evidence type="ECO:0008006" key="4">
    <source>
        <dbReference type="Google" id="ProtNLM"/>
    </source>
</evidence>
<evidence type="ECO:0000313" key="3">
    <source>
        <dbReference type="Proteomes" id="UP000276379"/>
    </source>
</evidence>
<organism evidence="2 3">
    <name type="scientific">Streptomyces griseofuscus</name>
    <dbReference type="NCBI Taxonomy" id="146922"/>
    <lineage>
        <taxon>Bacteria</taxon>
        <taxon>Bacillati</taxon>
        <taxon>Actinomycetota</taxon>
        <taxon>Actinomycetes</taxon>
        <taxon>Kitasatosporales</taxon>
        <taxon>Streptomycetaceae</taxon>
        <taxon>Streptomyces</taxon>
    </lineage>
</organism>
<reference evidence="2 3" key="1">
    <citation type="submission" date="2017-10" db="EMBL/GenBank/DDBJ databases">
        <title>Draft genome of actinobacteria isolated from guarana (Paullinia cupana (Mart.) Ducke.</title>
        <authorList>
            <person name="Siqueira K.A."/>
            <person name="Liotti R.G."/>
            <person name="Mendes T.A."/>
            <person name="Soares M.A."/>
        </authorList>
    </citation>
    <scope>NUCLEOTIDE SEQUENCE [LARGE SCALE GENOMIC DNA]</scope>
    <source>
        <strain evidence="2 3">199</strain>
    </source>
</reference>
<keyword evidence="3" id="KW-1185">Reference proteome</keyword>
<protein>
    <recommendedName>
        <fullName evidence="4">ATP-binding protein</fullName>
    </recommendedName>
</protein>
<dbReference type="Pfam" id="PF13671">
    <property type="entry name" value="AAA_33"/>
    <property type="match status" value="1"/>
</dbReference>
<dbReference type="Gene3D" id="3.40.50.300">
    <property type="entry name" value="P-loop containing nucleotide triphosphate hydrolases"/>
    <property type="match status" value="1"/>
</dbReference>
<comment type="caution">
    <text evidence="2">The sequence shown here is derived from an EMBL/GenBank/DDBJ whole genome shotgun (WGS) entry which is preliminary data.</text>
</comment>